<reference evidence="1" key="2">
    <citation type="submission" date="2023-02" db="EMBL/GenBank/DDBJ databases">
        <authorList>
            <consortium name="DOE Joint Genome Institute"/>
            <person name="Mondo S.J."/>
            <person name="Chang Y."/>
            <person name="Wang Y."/>
            <person name="Ahrendt S."/>
            <person name="Andreopoulos W."/>
            <person name="Barry K."/>
            <person name="Beard J."/>
            <person name="Benny G.L."/>
            <person name="Blankenship S."/>
            <person name="Bonito G."/>
            <person name="Cuomo C."/>
            <person name="Desiro A."/>
            <person name="Gervers K.A."/>
            <person name="Hundley H."/>
            <person name="Kuo A."/>
            <person name="LaButti K."/>
            <person name="Lang B.F."/>
            <person name="Lipzen A."/>
            <person name="O'Donnell K."/>
            <person name="Pangilinan J."/>
            <person name="Reynolds N."/>
            <person name="Sandor L."/>
            <person name="Smith M.W."/>
            <person name="Tsang A."/>
            <person name="Grigoriev I.V."/>
            <person name="Stajich J.E."/>
            <person name="Spatafora J.W."/>
        </authorList>
    </citation>
    <scope>NUCLEOTIDE SEQUENCE</scope>
    <source>
        <strain evidence="1">RSA 2281</strain>
    </source>
</reference>
<dbReference type="AlphaFoldDB" id="A0AAD5K8Y5"/>
<evidence type="ECO:0000313" key="2">
    <source>
        <dbReference type="Proteomes" id="UP001209540"/>
    </source>
</evidence>
<reference evidence="1" key="1">
    <citation type="journal article" date="2022" name="IScience">
        <title>Evolution of zygomycete secretomes and the origins of terrestrial fungal ecologies.</title>
        <authorList>
            <person name="Chang Y."/>
            <person name="Wang Y."/>
            <person name="Mondo S."/>
            <person name="Ahrendt S."/>
            <person name="Andreopoulos W."/>
            <person name="Barry K."/>
            <person name="Beard J."/>
            <person name="Benny G.L."/>
            <person name="Blankenship S."/>
            <person name="Bonito G."/>
            <person name="Cuomo C."/>
            <person name="Desiro A."/>
            <person name="Gervers K.A."/>
            <person name="Hundley H."/>
            <person name="Kuo A."/>
            <person name="LaButti K."/>
            <person name="Lang B.F."/>
            <person name="Lipzen A."/>
            <person name="O'Donnell K."/>
            <person name="Pangilinan J."/>
            <person name="Reynolds N."/>
            <person name="Sandor L."/>
            <person name="Smith M.E."/>
            <person name="Tsang A."/>
            <person name="Grigoriev I.V."/>
            <person name="Stajich J.E."/>
            <person name="Spatafora J.W."/>
        </authorList>
    </citation>
    <scope>NUCLEOTIDE SEQUENCE</scope>
    <source>
        <strain evidence="1">RSA 2281</strain>
    </source>
</reference>
<evidence type="ECO:0000313" key="1">
    <source>
        <dbReference type="EMBL" id="KAI9274715.1"/>
    </source>
</evidence>
<sequence>MADGHFKSIQLLKTIDTRTPIFLKNVILLSNAFYQSRHTLRHLDLDMREKPNVVILAEVLSACCPIINSILSRHTLTALCNCSDLDTVELFGLYRVNKSGTFYLLANATSIKLEIKAQLRMKFLFFEIIGQNENATEMTEFGSHSIILAGSTNVAYYLKRFSYQTNLHSIHDASTTIDYILKSQLLVLLDIRSYSYTLQCQREAANADAQKMIRYLPELAAGYIRQGNIFSMYDQQQQAIDIYNTGLQNVKAYFLDGHPSHLDEIQKLETCKNYATTLSSKRIDFISTLPTECTHYIISFLSMEEKTTCIFVNKVWRQHVFDCIGKLRLEHLFVKGKKEDKMLAKAAPYFAHHTRALIFDTSDAEICGTYLKYMAYGYFTRIWLLKTTDNAAQVLKQNSGLLSSAFYQTRHTMIRLDLHIGESHEDAVTLTDLLLAFPNLKEMNYESDVTLVSHSIGDLSNLDQHDSLTNLFLKAGHIFQGNDINGILQRCPKLYRFIIDGGDTNVLDSVKDNAPNLKIFAFNPGKGINAIRRLSLDFKDEVSGLSVLVAHSVNARVIPTLRLLPLIYKNRDTLTTLHVNVSDLSEEELHQVKTTYPDFKFQGMESLRFPYLPRIQEILFGATYDTTTLKSLAISHIYNMKTFIKSLERLSSFDSLGIMHVRSPIEQSDFYKLLEILARHSEPGLPSLNSIILQNVAGLNDTMLYVLGNIKTLWSVSLSDLKDVTAEGLSNFIQKMGDQLRDVKLFNLNIVTDTTLKALCDCNSLDTVELDDLQRVTKSGVDHLLANTTSVKLKEIRVRNCAKISTQVCVIEKKRSLSLHISLNELKCDSKTAICNCNIHLIKYPFITVKWPRNVQQKSQYQIFISFIEMYLQATSYSRMSQNLTYKQLLISISTVTATIITVSFHPLICKIKKFDHFEKIYQKHGIKTILFINHFPYNTWKYHNTCYFIDMACASGIVPKKKLTKNEKFD</sequence>
<proteinExistence type="predicted"/>
<dbReference type="SUPFAM" id="SSF48452">
    <property type="entry name" value="TPR-like"/>
    <property type="match status" value="1"/>
</dbReference>
<protein>
    <recommendedName>
        <fullName evidence="3">F-box domain-containing protein</fullName>
    </recommendedName>
</protein>
<dbReference type="Proteomes" id="UP001209540">
    <property type="component" value="Unassembled WGS sequence"/>
</dbReference>
<keyword evidence="2" id="KW-1185">Reference proteome</keyword>
<dbReference type="SUPFAM" id="SSF52047">
    <property type="entry name" value="RNI-like"/>
    <property type="match status" value="1"/>
</dbReference>
<dbReference type="Gene3D" id="1.20.1280.50">
    <property type="match status" value="1"/>
</dbReference>
<dbReference type="InterPro" id="IPR032675">
    <property type="entry name" value="LRR_dom_sf"/>
</dbReference>
<name>A0AAD5K8Y5_9FUNG</name>
<dbReference type="Gene3D" id="3.80.10.10">
    <property type="entry name" value="Ribonuclease Inhibitor"/>
    <property type="match status" value="1"/>
</dbReference>
<accession>A0AAD5K8Y5</accession>
<dbReference type="EMBL" id="JAIXMP010000004">
    <property type="protein sequence ID" value="KAI9274715.1"/>
    <property type="molecule type" value="Genomic_DNA"/>
</dbReference>
<comment type="caution">
    <text evidence="1">The sequence shown here is derived from an EMBL/GenBank/DDBJ whole genome shotgun (WGS) entry which is preliminary data.</text>
</comment>
<dbReference type="SUPFAM" id="SSF81383">
    <property type="entry name" value="F-box domain"/>
    <property type="match status" value="1"/>
</dbReference>
<organism evidence="1 2">
    <name type="scientific">Phascolomyces articulosus</name>
    <dbReference type="NCBI Taxonomy" id="60185"/>
    <lineage>
        <taxon>Eukaryota</taxon>
        <taxon>Fungi</taxon>
        <taxon>Fungi incertae sedis</taxon>
        <taxon>Mucoromycota</taxon>
        <taxon>Mucoromycotina</taxon>
        <taxon>Mucoromycetes</taxon>
        <taxon>Mucorales</taxon>
        <taxon>Lichtheimiaceae</taxon>
        <taxon>Phascolomyces</taxon>
    </lineage>
</organism>
<evidence type="ECO:0008006" key="3">
    <source>
        <dbReference type="Google" id="ProtNLM"/>
    </source>
</evidence>
<dbReference type="InterPro" id="IPR036047">
    <property type="entry name" value="F-box-like_dom_sf"/>
</dbReference>
<gene>
    <name evidence="1" type="ORF">BDA99DRAFT_591345</name>
</gene>
<dbReference type="InterPro" id="IPR011990">
    <property type="entry name" value="TPR-like_helical_dom_sf"/>
</dbReference>